<organism evidence="2 3">
    <name type="scientific">Paenimyroides ceti</name>
    <dbReference type="NCBI Taxonomy" id="395087"/>
    <lineage>
        <taxon>Bacteria</taxon>
        <taxon>Pseudomonadati</taxon>
        <taxon>Bacteroidota</taxon>
        <taxon>Flavobacteriia</taxon>
        <taxon>Flavobacteriales</taxon>
        <taxon>Flavobacteriaceae</taxon>
        <taxon>Paenimyroides</taxon>
    </lineage>
</organism>
<sequence length="124" mass="14874">MKKMLTIFFLISYLVSTTQLSQVLRLPILVEHFIEHTEKDHDLSLWHFLVLHYDHHEPDGDYETDRKLPFMTPSDMATIVVYFNDPYHFVIKNELIQGREIFFHYEPNVQSSYLSAIWQPPKFC</sequence>
<dbReference type="EMBL" id="JAUFQU010000001">
    <property type="protein sequence ID" value="MDN3706617.1"/>
    <property type="molecule type" value="Genomic_DNA"/>
</dbReference>
<evidence type="ECO:0000313" key="2">
    <source>
        <dbReference type="EMBL" id="MDN3709410.1"/>
    </source>
</evidence>
<reference evidence="3" key="2">
    <citation type="journal article" date="2019" name="Int. J. Syst. Evol. Microbiol.">
        <title>The Global Catalogue of Microorganisms (GCM) 10K type strain sequencing project: providing services to taxonomists for standard genome sequencing and annotation.</title>
        <authorList>
            <consortium name="The Broad Institute Genomics Platform"/>
            <consortium name="The Broad Institute Genome Sequencing Center for Infectious Disease"/>
            <person name="Wu L."/>
            <person name="Ma J."/>
        </authorList>
    </citation>
    <scope>NUCLEOTIDE SEQUENCE [LARGE SCALE GENOMIC DNA]</scope>
    <source>
        <strain evidence="3">CECT 7184</strain>
    </source>
</reference>
<dbReference type="Proteomes" id="UP001242368">
    <property type="component" value="Unassembled WGS sequence"/>
</dbReference>
<evidence type="ECO:0000313" key="3">
    <source>
        <dbReference type="Proteomes" id="UP001242368"/>
    </source>
</evidence>
<reference evidence="2" key="1">
    <citation type="journal article" date="2014" name="Int. J. Syst. Evol. Microbiol.">
        <title>Complete genome of a new Firmicutes species belonging to the dominant human colonic microbiota ('Ruminococcus bicirculans') reveals two chromosomes and a selective capacity to utilize plant glucans.</title>
        <authorList>
            <consortium name="NISC Comparative Sequencing Program"/>
            <person name="Wegmann U."/>
            <person name="Louis P."/>
            <person name="Goesmann A."/>
            <person name="Henrissat B."/>
            <person name="Duncan S.H."/>
            <person name="Flint H.J."/>
        </authorList>
    </citation>
    <scope>NUCLEOTIDE SEQUENCE</scope>
    <source>
        <strain evidence="2">CECT 7184</strain>
    </source>
</reference>
<name>A0ABT8CYV9_9FLAO</name>
<protein>
    <submittedName>
        <fullName evidence="2">Uncharacterized protein</fullName>
    </submittedName>
</protein>
<dbReference type="EMBL" id="JAUFQU010000034">
    <property type="protein sequence ID" value="MDN3709410.1"/>
    <property type="molecule type" value="Genomic_DNA"/>
</dbReference>
<gene>
    <name evidence="1" type="ORF">QW060_05670</name>
    <name evidence="2" type="ORF">QW060_20585</name>
</gene>
<reference evidence="2" key="3">
    <citation type="submission" date="2023-06" db="EMBL/GenBank/DDBJ databases">
        <authorList>
            <person name="Lucena T."/>
            <person name="Sun Q."/>
        </authorList>
    </citation>
    <scope>NUCLEOTIDE SEQUENCE</scope>
    <source>
        <strain evidence="2">CECT 7184</strain>
    </source>
</reference>
<keyword evidence="3" id="KW-1185">Reference proteome</keyword>
<comment type="caution">
    <text evidence="2">The sequence shown here is derived from an EMBL/GenBank/DDBJ whole genome shotgun (WGS) entry which is preliminary data.</text>
</comment>
<proteinExistence type="predicted"/>
<accession>A0ABT8CYV9</accession>
<evidence type="ECO:0000313" key="1">
    <source>
        <dbReference type="EMBL" id="MDN3706617.1"/>
    </source>
</evidence>
<dbReference type="RefSeq" id="WP_290362682.1">
    <property type="nucleotide sequence ID" value="NZ_JAUFQU010000001.1"/>
</dbReference>